<protein>
    <submittedName>
        <fullName evidence="1">Uncharacterized protein</fullName>
    </submittedName>
</protein>
<dbReference type="OrthoDB" id="2229810at2"/>
<name>A0A158GSG3_9BURK</name>
<reference evidence="1" key="1">
    <citation type="submission" date="2016-01" db="EMBL/GenBank/DDBJ databases">
        <authorList>
            <person name="Peeters C."/>
        </authorList>
    </citation>
    <scope>NUCLEOTIDE SEQUENCE [LARGE SCALE GENOMIC DNA]</scope>
    <source>
        <strain evidence="1">LMG 22934</strain>
    </source>
</reference>
<dbReference type="Pfam" id="PF20212">
    <property type="entry name" value="DUF6572"/>
    <property type="match status" value="1"/>
</dbReference>
<dbReference type="InterPro" id="IPR046702">
    <property type="entry name" value="DUF6572"/>
</dbReference>
<accession>A0A158GSG3</accession>
<evidence type="ECO:0000313" key="1">
    <source>
        <dbReference type="EMBL" id="SAL34982.1"/>
    </source>
</evidence>
<sequence>MSLLDVDSIDYIGVNILHKIVHVGIFDDLDWNDEATHFALLTKKIDRYTQYIRSGQLLAGYPNVRGFDIVFEYVATRPMTQSAARFWKTREQIIRMSGFEVRSRTMDVRPALGLLEPEGLSAPADDKVDAAPLLLALPDDEDDTSAMLFAAACCIDMREDLRDWKRLSNMPYEGFDTSDIPELGDNFFERAELRVPPKQAETFKA</sequence>
<dbReference type="RefSeq" id="WP_087667403.1">
    <property type="nucleotide sequence ID" value="NZ_FCNW02000009.1"/>
</dbReference>
<evidence type="ECO:0000313" key="2">
    <source>
        <dbReference type="Proteomes" id="UP000054977"/>
    </source>
</evidence>
<dbReference type="EMBL" id="FCNW02000009">
    <property type="protein sequence ID" value="SAL34982.1"/>
    <property type="molecule type" value="Genomic_DNA"/>
</dbReference>
<dbReference type="AlphaFoldDB" id="A0A158GSG3"/>
<gene>
    <name evidence="1" type="ORF">AWB65_02449</name>
</gene>
<proteinExistence type="predicted"/>
<comment type="caution">
    <text evidence="1">The sequence shown here is derived from an EMBL/GenBank/DDBJ whole genome shotgun (WGS) entry which is preliminary data.</text>
</comment>
<organism evidence="1 2">
    <name type="scientific">Caballeronia humi</name>
    <dbReference type="NCBI Taxonomy" id="326474"/>
    <lineage>
        <taxon>Bacteria</taxon>
        <taxon>Pseudomonadati</taxon>
        <taxon>Pseudomonadota</taxon>
        <taxon>Betaproteobacteria</taxon>
        <taxon>Burkholderiales</taxon>
        <taxon>Burkholderiaceae</taxon>
        <taxon>Caballeronia</taxon>
    </lineage>
</organism>
<dbReference type="Proteomes" id="UP000054977">
    <property type="component" value="Unassembled WGS sequence"/>
</dbReference>
<keyword evidence="2" id="KW-1185">Reference proteome</keyword>